<keyword evidence="1" id="KW-0472">Membrane</keyword>
<reference evidence="3" key="1">
    <citation type="submission" date="2022-06" db="EMBL/GenBank/DDBJ databases">
        <title>Aquibacillus sp. a new bacterium isolated from soil saline samples.</title>
        <authorList>
            <person name="Galisteo C."/>
            <person name="De La Haba R."/>
            <person name="Sanchez-Porro C."/>
            <person name="Ventosa A."/>
        </authorList>
    </citation>
    <scope>NUCLEOTIDE SEQUENCE</scope>
    <source>
        <strain evidence="3">3ASR75-54</strain>
    </source>
</reference>
<dbReference type="Gene3D" id="1.20.144.10">
    <property type="entry name" value="Phosphatidic acid phosphatase type 2/haloperoxidase"/>
    <property type="match status" value="2"/>
</dbReference>
<name>A0A9X4AGM1_9BACI</name>
<dbReference type="Pfam" id="PF01569">
    <property type="entry name" value="PAP2"/>
    <property type="match status" value="1"/>
</dbReference>
<evidence type="ECO:0000313" key="3">
    <source>
        <dbReference type="EMBL" id="MDC3417430.1"/>
    </source>
</evidence>
<gene>
    <name evidence="3" type="ORF">NC799_11035</name>
</gene>
<dbReference type="CDD" id="cd03392">
    <property type="entry name" value="PAP2_like_2"/>
    <property type="match status" value="1"/>
</dbReference>
<feature type="transmembrane region" description="Helical" evidence="1">
    <location>
        <begin position="96"/>
        <end position="115"/>
    </location>
</feature>
<dbReference type="RefSeq" id="WP_272446495.1">
    <property type="nucleotide sequence ID" value="NZ_JAMQKC010000008.1"/>
</dbReference>
<keyword evidence="1" id="KW-1133">Transmembrane helix</keyword>
<evidence type="ECO:0000259" key="2">
    <source>
        <dbReference type="SMART" id="SM00014"/>
    </source>
</evidence>
<dbReference type="SUPFAM" id="SSF48317">
    <property type="entry name" value="Acid phosphatase/Vanadium-dependent haloperoxidase"/>
    <property type="match status" value="1"/>
</dbReference>
<feature type="transmembrane region" description="Helical" evidence="1">
    <location>
        <begin position="195"/>
        <end position="216"/>
    </location>
</feature>
<keyword evidence="1" id="KW-0812">Transmembrane</keyword>
<evidence type="ECO:0000313" key="4">
    <source>
        <dbReference type="Proteomes" id="UP001145069"/>
    </source>
</evidence>
<organism evidence="3 4">
    <name type="scientific">Aquibacillus salsiterrae</name>
    <dbReference type="NCBI Taxonomy" id="2950439"/>
    <lineage>
        <taxon>Bacteria</taxon>
        <taxon>Bacillati</taxon>
        <taxon>Bacillota</taxon>
        <taxon>Bacilli</taxon>
        <taxon>Bacillales</taxon>
        <taxon>Bacillaceae</taxon>
        <taxon>Aquibacillus</taxon>
    </lineage>
</organism>
<feature type="transmembrane region" description="Helical" evidence="1">
    <location>
        <begin position="63"/>
        <end position="89"/>
    </location>
</feature>
<dbReference type="EMBL" id="JAMQKC010000008">
    <property type="protein sequence ID" value="MDC3417430.1"/>
    <property type="molecule type" value="Genomic_DNA"/>
</dbReference>
<dbReference type="InterPro" id="IPR036938">
    <property type="entry name" value="PAP2/HPO_sf"/>
</dbReference>
<feature type="transmembrane region" description="Helical" evidence="1">
    <location>
        <begin position="12"/>
        <end position="31"/>
    </location>
</feature>
<dbReference type="PANTHER" id="PTHR14969:SF13">
    <property type="entry name" value="AT30094P"/>
    <property type="match status" value="1"/>
</dbReference>
<evidence type="ECO:0000256" key="1">
    <source>
        <dbReference type="SAM" id="Phobius"/>
    </source>
</evidence>
<feature type="transmembrane region" description="Helical" evidence="1">
    <location>
        <begin position="169"/>
        <end position="189"/>
    </location>
</feature>
<dbReference type="InterPro" id="IPR000326">
    <property type="entry name" value="PAP2/HPO"/>
</dbReference>
<keyword evidence="4" id="KW-1185">Reference proteome</keyword>
<dbReference type="AlphaFoldDB" id="A0A9X4AGM1"/>
<proteinExistence type="predicted"/>
<sequence>MEEKQIKKSIIPLVLVLAGLGVISFSTYIFIKIGQELLSKEINAFDSTIINFLKTIETDTLDLILLFVTELGSVWFLTTMSVVVIVLLWIRGKDGLGIAMFILAVAGGAIITKILKEHYNRGRPSINPEIDAVGFSFPSGHSMGSLIFYGFMIYFIIRSRRSIVIKSFLSAFFGFLIIAIGFSRIYLGAHYPSDVLAGYLAGAVWVILCILGLEWLEWQTRYHIRPFRSIRKFFANRN</sequence>
<comment type="caution">
    <text evidence="3">The sequence shown here is derived from an EMBL/GenBank/DDBJ whole genome shotgun (WGS) entry which is preliminary data.</text>
</comment>
<feature type="transmembrane region" description="Helical" evidence="1">
    <location>
        <begin position="135"/>
        <end position="157"/>
    </location>
</feature>
<accession>A0A9X4AGM1</accession>
<dbReference type="Proteomes" id="UP001145069">
    <property type="component" value="Unassembled WGS sequence"/>
</dbReference>
<dbReference type="PANTHER" id="PTHR14969">
    <property type="entry name" value="SPHINGOSINE-1-PHOSPHATE PHOSPHOHYDROLASE"/>
    <property type="match status" value="1"/>
</dbReference>
<feature type="domain" description="Phosphatidic acid phosphatase type 2/haloperoxidase" evidence="2">
    <location>
        <begin position="96"/>
        <end position="210"/>
    </location>
</feature>
<dbReference type="SMART" id="SM00014">
    <property type="entry name" value="acidPPc"/>
    <property type="match status" value="1"/>
</dbReference>
<protein>
    <submittedName>
        <fullName evidence="3">Phosphatase PAP2 family protein</fullName>
    </submittedName>
</protein>